<dbReference type="InterPro" id="IPR008146">
    <property type="entry name" value="Gln_synth_cat_dom"/>
</dbReference>
<sequence>MTAYNQSLIQWAKILAQHTTIEFVWLQFVNNSGNTLVRILPVAKFTSMLQTNKLLTLAQAIWYLVPGDAVAEGGTPSGAFSLLPDLDTAYIQPGSQGTRLLVQCDCVRKNDATQQAPECARTRLRLLDDTLHHQLGAAIRVGFEVEVIFMRPQKHSQADGSTKTTYAPTGLLHAFSNVTSEDYDYLDLAEALSRALADVGAPLELFHAEAAPGQWEFVLPPERPVQAVDMLVKARDVIRTVARSFGLHATLHPRPLPGQAGTGSHVHMSVNDPATGAPSPAAQAEPFFAGILAHLPSVLAFTLSQEASYSRVATGLFSGGEYASWGWENKEIALRRIEDHRFELKLMDGLANPYLALSALLSAGIDGLRKKMDLTAGPSDVAPALLSEDDREKLGITIQLPHTLAESLAALETDHVMCELLGRKMIYPYVCVKRGEDKVLASMDAEDRRVWLISRY</sequence>
<dbReference type="PROSITE" id="PS51987">
    <property type="entry name" value="GS_CATALYTIC"/>
    <property type="match status" value="1"/>
</dbReference>
<keyword evidence="2" id="KW-0436">Ligase</keyword>
<comment type="caution">
    <text evidence="7">The sequence shown here is derived from an EMBL/GenBank/DDBJ whole genome shotgun (WGS) entry which is preliminary data.</text>
</comment>
<name>A0A2I1D2T8_ASPC2</name>
<dbReference type="SMART" id="SM01230">
    <property type="entry name" value="Gln-synt_C"/>
    <property type="match status" value="1"/>
</dbReference>
<dbReference type="GO" id="GO:0006542">
    <property type="term" value="P:glutamine biosynthetic process"/>
    <property type="evidence" value="ECO:0007669"/>
    <property type="project" value="InterPro"/>
</dbReference>
<evidence type="ECO:0000259" key="6">
    <source>
        <dbReference type="PROSITE" id="PS51987"/>
    </source>
</evidence>
<keyword evidence="8" id="KW-1185">Reference proteome</keyword>
<dbReference type="OrthoDB" id="3364440at2759"/>
<evidence type="ECO:0000256" key="5">
    <source>
        <dbReference type="SAM" id="MobiDB-lite"/>
    </source>
</evidence>
<evidence type="ECO:0000313" key="7">
    <source>
        <dbReference type="EMBL" id="PKY04187.1"/>
    </source>
</evidence>
<proteinExistence type="inferred from homology"/>
<dbReference type="SUPFAM" id="SSF54368">
    <property type="entry name" value="Glutamine synthetase, N-terminal domain"/>
    <property type="match status" value="1"/>
</dbReference>
<accession>A0A2I1D2T8</accession>
<reference evidence="7" key="1">
    <citation type="submission" date="2016-12" db="EMBL/GenBank/DDBJ databases">
        <title>The genomes of Aspergillus section Nigri reveals drivers in fungal speciation.</title>
        <authorList>
            <consortium name="DOE Joint Genome Institute"/>
            <person name="Vesth T.C."/>
            <person name="Nybo J."/>
            <person name="Theobald S."/>
            <person name="Brandl J."/>
            <person name="Frisvad J.C."/>
            <person name="Nielsen K.F."/>
            <person name="Lyhne E.K."/>
            <person name="Kogle M.E."/>
            <person name="Kuo A."/>
            <person name="Riley R."/>
            <person name="Clum A."/>
            <person name="Nolan M."/>
            <person name="Lipzen A."/>
            <person name="Salamov A."/>
            <person name="Henrissat B."/>
            <person name="Wiebenga A."/>
            <person name="De vries R.P."/>
            <person name="Grigoriev I.V."/>
            <person name="Mortensen U.H."/>
            <person name="Andersen M.R."/>
            <person name="Baker S.E."/>
        </authorList>
    </citation>
    <scope>NUCLEOTIDE SEQUENCE</scope>
    <source>
        <strain evidence="7">IBT 28561</strain>
    </source>
</reference>
<comment type="similarity">
    <text evidence="3 4">Belongs to the glutamine synthetase family.</text>
</comment>
<dbReference type="GeneID" id="36546953"/>
<feature type="domain" description="GS catalytic" evidence="6">
    <location>
        <begin position="120"/>
        <end position="456"/>
    </location>
</feature>
<dbReference type="SUPFAM" id="SSF55931">
    <property type="entry name" value="Glutamine synthetase/guanido kinase"/>
    <property type="match status" value="1"/>
</dbReference>
<dbReference type="EMBL" id="MSFM01000006">
    <property type="protein sequence ID" value="PKY04187.1"/>
    <property type="molecule type" value="Genomic_DNA"/>
</dbReference>
<evidence type="ECO:0000256" key="1">
    <source>
        <dbReference type="ARBA" id="ARBA00021364"/>
    </source>
</evidence>
<gene>
    <name evidence="7" type="ORF">P168DRAFT_310836</name>
</gene>
<dbReference type="Proteomes" id="UP000234254">
    <property type="component" value="Unassembled WGS sequence"/>
</dbReference>
<dbReference type="Gene3D" id="3.30.590.10">
    <property type="entry name" value="Glutamine synthetase/guanido kinase, catalytic domain"/>
    <property type="match status" value="1"/>
</dbReference>
<dbReference type="AlphaFoldDB" id="A0A2I1D2T8"/>
<evidence type="ECO:0000256" key="4">
    <source>
        <dbReference type="RuleBase" id="RU000384"/>
    </source>
</evidence>
<dbReference type="GO" id="GO:0004356">
    <property type="term" value="F:glutamine synthetase activity"/>
    <property type="evidence" value="ECO:0007669"/>
    <property type="project" value="InterPro"/>
</dbReference>
<dbReference type="PANTHER" id="PTHR43785">
    <property type="entry name" value="GAMMA-GLUTAMYLPUTRESCINE SYNTHETASE"/>
    <property type="match status" value="1"/>
</dbReference>
<evidence type="ECO:0000313" key="8">
    <source>
        <dbReference type="Proteomes" id="UP000234254"/>
    </source>
</evidence>
<evidence type="ECO:0000256" key="3">
    <source>
        <dbReference type="PROSITE-ProRule" id="PRU01331"/>
    </source>
</evidence>
<dbReference type="PANTHER" id="PTHR43785:SF2">
    <property type="entry name" value="TYPE-1 GLUTAMINE SYNTHETASE 1"/>
    <property type="match status" value="1"/>
</dbReference>
<dbReference type="InterPro" id="IPR014746">
    <property type="entry name" value="Gln_synth/guanido_kin_cat_dom"/>
</dbReference>
<dbReference type="RefSeq" id="XP_024692781.1">
    <property type="nucleotide sequence ID" value="XM_024839429.1"/>
</dbReference>
<dbReference type="VEuPathDB" id="FungiDB:P168DRAFT_310836"/>
<organism evidence="7 8">
    <name type="scientific">Aspergillus campestris (strain IBT 28561)</name>
    <dbReference type="NCBI Taxonomy" id="1392248"/>
    <lineage>
        <taxon>Eukaryota</taxon>
        <taxon>Fungi</taxon>
        <taxon>Dikarya</taxon>
        <taxon>Ascomycota</taxon>
        <taxon>Pezizomycotina</taxon>
        <taxon>Eurotiomycetes</taxon>
        <taxon>Eurotiomycetidae</taxon>
        <taxon>Eurotiales</taxon>
        <taxon>Aspergillaceae</taxon>
        <taxon>Aspergillus</taxon>
        <taxon>Aspergillus subgen. Circumdati</taxon>
    </lineage>
</organism>
<feature type="region of interest" description="Disordered" evidence="5">
    <location>
        <begin position="252"/>
        <end position="279"/>
    </location>
</feature>
<protein>
    <recommendedName>
        <fullName evidence="1">Glutamine synthetase</fullName>
    </recommendedName>
</protein>
<evidence type="ECO:0000256" key="2">
    <source>
        <dbReference type="ARBA" id="ARBA00022598"/>
    </source>
</evidence>
<dbReference type="Pfam" id="PF00120">
    <property type="entry name" value="Gln-synt_C"/>
    <property type="match status" value="1"/>
</dbReference>
<dbReference type="InterPro" id="IPR036651">
    <property type="entry name" value="Gln_synt_N_sf"/>
</dbReference>